<dbReference type="NCBIfam" id="TIGR02136">
    <property type="entry name" value="ptsS_2"/>
    <property type="match status" value="1"/>
</dbReference>
<comment type="subcellular location">
    <subcellularLocation>
        <location evidence="2 12">Cell membrane</location>
        <topology evidence="2 12">Lipid-anchor</topology>
    </subcellularLocation>
</comment>
<keyword evidence="10 12" id="KW-0564">Palmitate</keyword>
<dbReference type="InterPro" id="IPR011862">
    <property type="entry name" value="Phos-bd"/>
</dbReference>
<dbReference type="InterPro" id="IPR050811">
    <property type="entry name" value="Phosphate_ABC_transporter"/>
</dbReference>
<dbReference type="GO" id="GO:0005886">
    <property type="term" value="C:plasma membrane"/>
    <property type="evidence" value="ECO:0007669"/>
    <property type="project" value="UniProtKB-SubCell"/>
</dbReference>
<evidence type="ECO:0000256" key="2">
    <source>
        <dbReference type="ARBA" id="ARBA00004193"/>
    </source>
</evidence>
<comment type="function">
    <text evidence="1">Part of the ABC transporter complex PstSACB involved in phosphate import.</text>
</comment>
<feature type="chain" id="PRO_5039757682" description="Phosphate-binding protein" evidence="12">
    <location>
        <begin position="25"/>
        <end position="300"/>
    </location>
</feature>
<evidence type="ECO:0000313" key="14">
    <source>
        <dbReference type="EMBL" id="KRM18058.1"/>
    </source>
</evidence>
<comment type="caution">
    <text evidence="14">The sequence shown here is derived from an EMBL/GenBank/DDBJ whole genome shotgun (WGS) entry which is preliminary data.</text>
</comment>
<dbReference type="STRING" id="1423774.FD31_GL001860"/>
<dbReference type="CDD" id="cd13653">
    <property type="entry name" value="PBP2_phosphate_like_1"/>
    <property type="match status" value="1"/>
</dbReference>
<dbReference type="Gene3D" id="3.40.190.10">
    <property type="entry name" value="Periplasmic binding protein-like II"/>
    <property type="match status" value="2"/>
</dbReference>
<dbReference type="Proteomes" id="UP000051302">
    <property type="component" value="Unassembled WGS sequence"/>
</dbReference>
<keyword evidence="11 12" id="KW-0449">Lipoprotein</keyword>
<evidence type="ECO:0000256" key="10">
    <source>
        <dbReference type="ARBA" id="ARBA00023139"/>
    </source>
</evidence>
<evidence type="ECO:0000313" key="15">
    <source>
        <dbReference type="Proteomes" id="UP000051302"/>
    </source>
</evidence>
<reference evidence="14 15" key="1">
    <citation type="journal article" date="2015" name="Genome Announc.">
        <title>Expanding the biotechnology potential of lactobacilli through comparative genomics of 213 strains and associated genera.</title>
        <authorList>
            <person name="Sun Z."/>
            <person name="Harris H.M."/>
            <person name="McCann A."/>
            <person name="Guo C."/>
            <person name="Argimon S."/>
            <person name="Zhang W."/>
            <person name="Yang X."/>
            <person name="Jeffery I.B."/>
            <person name="Cooney J.C."/>
            <person name="Kagawa T.F."/>
            <person name="Liu W."/>
            <person name="Song Y."/>
            <person name="Salvetti E."/>
            <person name="Wrobel A."/>
            <person name="Rasinkangas P."/>
            <person name="Parkhill J."/>
            <person name="Rea M.C."/>
            <person name="O'Sullivan O."/>
            <person name="Ritari J."/>
            <person name="Douillard F.P."/>
            <person name="Paul Ross R."/>
            <person name="Yang R."/>
            <person name="Briner A.E."/>
            <person name="Felis G.E."/>
            <person name="de Vos W.M."/>
            <person name="Barrangou R."/>
            <person name="Klaenhammer T.R."/>
            <person name="Caufield P.W."/>
            <person name="Cui Y."/>
            <person name="Zhang H."/>
            <person name="O'Toole P.W."/>
        </authorList>
    </citation>
    <scope>NUCLEOTIDE SEQUENCE [LARGE SCALE GENOMIC DNA]</scope>
    <source>
        <strain evidence="14 15">DSM 16982</strain>
    </source>
</reference>
<evidence type="ECO:0000256" key="7">
    <source>
        <dbReference type="ARBA" id="ARBA00022592"/>
    </source>
</evidence>
<protein>
    <recommendedName>
        <fullName evidence="12">Phosphate-binding protein</fullName>
    </recommendedName>
</protein>
<dbReference type="PROSITE" id="PS51257">
    <property type="entry name" value="PROKAR_LIPOPROTEIN"/>
    <property type="match status" value="1"/>
</dbReference>
<dbReference type="GO" id="GO:0006817">
    <property type="term" value="P:phosphate ion transport"/>
    <property type="evidence" value="ECO:0007669"/>
    <property type="project" value="UniProtKB-UniRule"/>
</dbReference>
<comment type="similarity">
    <text evidence="3 12">Belongs to the PstS family.</text>
</comment>
<evidence type="ECO:0000256" key="5">
    <source>
        <dbReference type="ARBA" id="ARBA00022448"/>
    </source>
</evidence>
<dbReference type="FunFam" id="3.40.190.10:FF:000107">
    <property type="entry name" value="Phosphate ABC transporter, phosphate-binding protein"/>
    <property type="match status" value="1"/>
</dbReference>
<feature type="domain" description="PBP" evidence="13">
    <location>
        <begin position="37"/>
        <end position="269"/>
    </location>
</feature>
<feature type="signal peptide" evidence="12">
    <location>
        <begin position="1"/>
        <end position="24"/>
    </location>
</feature>
<keyword evidence="6 12" id="KW-1003">Cell membrane</keyword>
<evidence type="ECO:0000256" key="8">
    <source>
        <dbReference type="ARBA" id="ARBA00022729"/>
    </source>
</evidence>
<comment type="function">
    <text evidence="12">Involved in the system for phosphate transport across the cytoplasmic membrane.</text>
</comment>
<keyword evidence="5 12" id="KW-0813">Transport</keyword>
<accession>A0A0R1WJ65</accession>
<keyword evidence="15" id="KW-1185">Reference proteome</keyword>
<dbReference type="PATRIC" id="fig|1423774.3.peg.1934"/>
<evidence type="ECO:0000256" key="12">
    <source>
        <dbReference type="RuleBase" id="RU367119"/>
    </source>
</evidence>
<dbReference type="GO" id="GO:0042301">
    <property type="term" value="F:phosphate ion binding"/>
    <property type="evidence" value="ECO:0007669"/>
    <property type="project" value="UniProtKB-UniRule"/>
</dbReference>
<evidence type="ECO:0000256" key="9">
    <source>
        <dbReference type="ARBA" id="ARBA00023136"/>
    </source>
</evidence>
<dbReference type="RefSeq" id="WP_057891183.1">
    <property type="nucleotide sequence ID" value="NZ_AZFV01000004.1"/>
</dbReference>
<keyword evidence="8 12" id="KW-0732">Signal</keyword>
<keyword evidence="7 12" id="KW-0592">Phosphate transport</keyword>
<evidence type="ECO:0000256" key="1">
    <source>
        <dbReference type="ARBA" id="ARBA00002841"/>
    </source>
</evidence>
<evidence type="ECO:0000256" key="11">
    <source>
        <dbReference type="ARBA" id="ARBA00023288"/>
    </source>
</evidence>
<evidence type="ECO:0000256" key="6">
    <source>
        <dbReference type="ARBA" id="ARBA00022475"/>
    </source>
</evidence>
<evidence type="ECO:0000256" key="3">
    <source>
        <dbReference type="ARBA" id="ARBA00008725"/>
    </source>
</evidence>
<name>A0A0R1WJ65_9LACO</name>
<evidence type="ECO:0000256" key="4">
    <source>
        <dbReference type="ARBA" id="ARBA00011529"/>
    </source>
</evidence>
<dbReference type="EMBL" id="AZFV01000004">
    <property type="protein sequence ID" value="KRM18058.1"/>
    <property type="molecule type" value="Genomic_DNA"/>
</dbReference>
<sequence length="300" mass="32206">MKKKTIISLVLGFAALMLVLTGCGNNSSKSSTSSKDSSSEASGKITAVGSTALQPLVEKAATNFQKKNSKVNITVQGGGSGTGLSQVQDKSVTIGNSDIFAEEKQGIDSKKLVDHKVAVVGMAPVVNKDADVKNLSMEQVKQIFTGKITNWKEVGGKDEKITVVNRAKGSGTRATFEAAVLKGEEAVKSQEQDSNGTVQKIVESTPGAVSYLAFSYINDKIQAISIDNVKPTDENVESDKWKIWSYEHMYTNGKADSATTKFLDYMNSKDVQDSLVKDMGYISIHNMKVQKDSKGTVSSK</sequence>
<evidence type="ECO:0000259" key="13">
    <source>
        <dbReference type="Pfam" id="PF12849"/>
    </source>
</evidence>
<proteinExistence type="inferred from homology"/>
<dbReference type="AlphaFoldDB" id="A0A0R1WJ65"/>
<organism evidence="14 15">
    <name type="scientific">Companilactobacillus nantensis DSM 16982</name>
    <dbReference type="NCBI Taxonomy" id="1423774"/>
    <lineage>
        <taxon>Bacteria</taxon>
        <taxon>Bacillati</taxon>
        <taxon>Bacillota</taxon>
        <taxon>Bacilli</taxon>
        <taxon>Lactobacillales</taxon>
        <taxon>Lactobacillaceae</taxon>
        <taxon>Companilactobacillus</taxon>
    </lineage>
</organism>
<gene>
    <name evidence="14" type="ORF">FD31_GL001860</name>
</gene>
<dbReference type="Pfam" id="PF12849">
    <property type="entry name" value="PBP_like_2"/>
    <property type="match status" value="1"/>
</dbReference>
<comment type="subunit">
    <text evidence="4 12">The complex is composed of two ATP-binding proteins (PstB), two transmembrane proteins (PstC and PstA) and a solute-binding protein (PstS).</text>
</comment>
<dbReference type="SUPFAM" id="SSF53850">
    <property type="entry name" value="Periplasmic binding protein-like II"/>
    <property type="match status" value="1"/>
</dbReference>
<dbReference type="PANTHER" id="PTHR30570">
    <property type="entry name" value="PERIPLASMIC PHOSPHATE BINDING COMPONENT OF PHOSPHATE ABC TRANSPORTER"/>
    <property type="match status" value="1"/>
</dbReference>
<dbReference type="InterPro" id="IPR024370">
    <property type="entry name" value="PBP_domain"/>
</dbReference>
<dbReference type="PANTHER" id="PTHR30570:SF4">
    <property type="entry name" value="PHOSPHATE-BINDING PROTEIN PSTS 1"/>
    <property type="match status" value="1"/>
</dbReference>
<keyword evidence="9" id="KW-0472">Membrane</keyword>